<name>A0A379G499_9GAMM</name>
<dbReference type="OrthoDB" id="6462684at2"/>
<sequence>MQPNSNEPIVTFSVPMSQEDAQAWILKKAAEFNTLESLKAKQAQLEQDKVELQRKIEKLDDEIFEQSERCKVTISA</sequence>
<dbReference type="EMBL" id="UGUA01000002">
    <property type="protein sequence ID" value="SUC35850.1"/>
    <property type="molecule type" value="Genomic_DNA"/>
</dbReference>
<evidence type="ECO:0000256" key="1">
    <source>
        <dbReference type="SAM" id="Coils"/>
    </source>
</evidence>
<dbReference type="RefSeq" id="WP_115164418.1">
    <property type="nucleotide sequence ID" value="NZ_UGUA01000002.1"/>
</dbReference>
<evidence type="ECO:0000313" key="2">
    <source>
        <dbReference type="EMBL" id="SUC35850.1"/>
    </source>
</evidence>
<reference evidence="2 3" key="1">
    <citation type="submission" date="2018-06" db="EMBL/GenBank/DDBJ databases">
        <authorList>
            <consortium name="Pathogen Informatics"/>
            <person name="Doyle S."/>
        </authorList>
    </citation>
    <scope>NUCLEOTIDE SEQUENCE [LARGE SCALE GENOMIC DNA]</scope>
    <source>
        <strain evidence="2 3">NCTC12026</strain>
    </source>
</reference>
<protein>
    <submittedName>
        <fullName evidence="2">Uncharacterized protein</fullName>
    </submittedName>
</protein>
<gene>
    <name evidence="2" type="ORF">NCTC12026_02251</name>
</gene>
<accession>A0A379G499</accession>
<dbReference type="Proteomes" id="UP000255129">
    <property type="component" value="Unassembled WGS sequence"/>
</dbReference>
<proteinExistence type="predicted"/>
<feature type="coiled-coil region" evidence="1">
    <location>
        <begin position="28"/>
        <end position="69"/>
    </location>
</feature>
<evidence type="ECO:0000313" key="3">
    <source>
        <dbReference type="Proteomes" id="UP000255129"/>
    </source>
</evidence>
<dbReference type="AlphaFoldDB" id="A0A379G499"/>
<organism evidence="2 3">
    <name type="scientific">Providencia rustigianii</name>
    <dbReference type="NCBI Taxonomy" id="158850"/>
    <lineage>
        <taxon>Bacteria</taxon>
        <taxon>Pseudomonadati</taxon>
        <taxon>Pseudomonadota</taxon>
        <taxon>Gammaproteobacteria</taxon>
        <taxon>Enterobacterales</taxon>
        <taxon>Morganellaceae</taxon>
        <taxon>Providencia</taxon>
    </lineage>
</organism>
<keyword evidence="1" id="KW-0175">Coiled coil</keyword>